<dbReference type="InterPro" id="IPR052511">
    <property type="entry name" value="ATP-dep_Helicase"/>
</dbReference>
<dbReference type="Pfam" id="PF00271">
    <property type="entry name" value="Helicase_C"/>
    <property type="match status" value="1"/>
</dbReference>
<keyword evidence="5" id="KW-0067">ATP-binding</keyword>
<accession>A0A317RBJ1</accession>
<keyword evidence="2" id="KW-0227">DNA damage</keyword>
<dbReference type="PIRSF" id="PIRSF037307">
    <property type="entry name" value="Lhr-like_helic_prd"/>
    <property type="match status" value="1"/>
</dbReference>
<dbReference type="SUPFAM" id="SSF52540">
    <property type="entry name" value="P-loop containing nucleoside triphosphate hydrolases"/>
    <property type="match status" value="1"/>
</dbReference>
<feature type="region of interest" description="Disordered" evidence="10">
    <location>
        <begin position="868"/>
        <end position="907"/>
    </location>
</feature>
<evidence type="ECO:0000259" key="11">
    <source>
        <dbReference type="PROSITE" id="PS51192"/>
    </source>
</evidence>
<dbReference type="InterPro" id="IPR014001">
    <property type="entry name" value="Helicase_ATP-bd"/>
</dbReference>
<keyword evidence="1" id="KW-0547">Nucleotide-binding</keyword>
<dbReference type="SMART" id="SM00490">
    <property type="entry name" value="HELICc"/>
    <property type="match status" value="1"/>
</dbReference>
<evidence type="ECO:0000256" key="7">
    <source>
        <dbReference type="ARBA" id="ARBA00023204"/>
    </source>
</evidence>
<dbReference type="GO" id="GO:0004386">
    <property type="term" value="F:helicase activity"/>
    <property type="evidence" value="ECO:0007669"/>
    <property type="project" value="UniProtKB-KW"/>
</dbReference>
<feature type="domain" description="Helicase ATP-binding" evidence="11">
    <location>
        <begin position="39"/>
        <end position="229"/>
    </location>
</feature>
<feature type="domain" description="Helicase C-terminal" evidence="12">
    <location>
        <begin position="265"/>
        <end position="424"/>
    </location>
</feature>
<evidence type="ECO:0000259" key="12">
    <source>
        <dbReference type="PROSITE" id="PS51194"/>
    </source>
</evidence>
<evidence type="ECO:0000256" key="2">
    <source>
        <dbReference type="ARBA" id="ARBA00022763"/>
    </source>
</evidence>
<feature type="compositionally biased region" description="Low complexity" evidence="10">
    <location>
        <begin position="697"/>
        <end position="708"/>
    </location>
</feature>
<dbReference type="CDD" id="cd18796">
    <property type="entry name" value="SF2_C_LHR"/>
    <property type="match status" value="1"/>
</dbReference>
<dbReference type="GO" id="GO:0003677">
    <property type="term" value="F:DNA binding"/>
    <property type="evidence" value="ECO:0007669"/>
    <property type="project" value="UniProtKB-KW"/>
</dbReference>
<gene>
    <name evidence="13" type="ORF">DFR36_10635</name>
</gene>
<dbReference type="AlphaFoldDB" id="A0A317RBJ1"/>
<dbReference type="OrthoDB" id="9815222at2"/>
<dbReference type="InterPro" id="IPR001650">
    <property type="entry name" value="Helicase_C-like"/>
</dbReference>
<comment type="caution">
    <text evidence="13">The sequence shown here is derived from an EMBL/GenBank/DDBJ whole genome shotgun (WGS) entry which is preliminary data.</text>
</comment>
<dbReference type="InterPro" id="IPR011545">
    <property type="entry name" value="DEAD/DEAH_box_helicase_dom"/>
</dbReference>
<dbReference type="Gene3D" id="3.40.50.300">
    <property type="entry name" value="P-loop containing nucleotide triphosphate hydrolases"/>
    <property type="match status" value="2"/>
</dbReference>
<evidence type="ECO:0000256" key="8">
    <source>
        <dbReference type="ARBA" id="ARBA00023235"/>
    </source>
</evidence>
<reference evidence="13 14" key="1">
    <citation type="submission" date="2018-05" db="EMBL/GenBank/DDBJ databases">
        <title>Genomic Encyclopedia of Type Strains, Phase IV (KMG-IV): sequencing the most valuable type-strain genomes for metagenomic binning, comparative biology and taxonomic classification.</title>
        <authorList>
            <person name="Goeker M."/>
        </authorList>
    </citation>
    <scope>NUCLEOTIDE SEQUENCE [LARGE SCALE GENOMIC DNA]</scope>
    <source>
        <strain evidence="13 14">DSM 26006</strain>
    </source>
</reference>
<dbReference type="InterPro" id="IPR045628">
    <property type="entry name" value="Lhr_WH_dom"/>
</dbReference>
<evidence type="ECO:0000256" key="5">
    <source>
        <dbReference type="ARBA" id="ARBA00022840"/>
    </source>
</evidence>
<evidence type="ECO:0000256" key="10">
    <source>
        <dbReference type="SAM" id="MobiDB-lite"/>
    </source>
</evidence>
<evidence type="ECO:0000256" key="4">
    <source>
        <dbReference type="ARBA" id="ARBA00022806"/>
    </source>
</evidence>
<comment type="similarity">
    <text evidence="9">Belongs to the Lhr helicase family. Lhr-Core subfamily.</text>
</comment>
<dbReference type="NCBIfam" id="TIGR04121">
    <property type="entry name" value="DEXH_lig_assoc"/>
    <property type="match status" value="1"/>
</dbReference>
<keyword evidence="14" id="KW-1185">Reference proteome</keyword>
<dbReference type="SMART" id="SM00487">
    <property type="entry name" value="DEXDc"/>
    <property type="match status" value="1"/>
</dbReference>
<sequence>MSRAAGRDGRAGRAALRRAVAGWFAARGWRSFAFQREVWRAMAAGRSGLLHATTGAGKTYAVWLGALQALASRPAAAERSAEPLTVLWITPMRALAADTLRALAQPVAELAPQCPALARWTLAARTGDTASGERSAQARRLPTVLVTTPESLSLLLARADAREQLSQLRLVVADEWHELLGTKRGVQLQLALARLATWNPQLMAWGMSATLGNLPEAMDTLLAPLALPAGGVLVQGRIDKRLVVDTLLPDAPERFSWAGHLGLRMLPAVVRELEASRTTLVFVNVRSQAEQWYQALLDARPDWAGQIAIHHGSLDRAVREWVEAGLKDGSLRAVVATSSLDLGVDFAPVERVLQIGSAKGVARLLQRAGRSGHAPGRPSRITLVPTHSLEIVEAAAARAAVRAGQVESRASPEQPIDVLVQHLVTVALGGGFEPEALYREVRRSRAYRQLSRQAWEWCLGFVSGGGQALAAYPDYRRVVVDEEGLWRMPDARLARRHRANIGTIVSDASMAVQILHGARLGSMEESFLSRLAPGDCFVFAGQVLELVRIEQMTAFVRRAPRTRATVPRWAGSRMPLSTVLADFVVRELAQAAAGHYRSPELRAVRPLLQLQARWSQLPTPDTLLAETLRTREGWHLFLYPFAGRHAHLGLASLLAWRAAQQQPGTFSIAVNDYGLELLSAEQRDWAALLPQLLHAGPGPAPAAGTPAPRSTAHVRPQEGPQAEDPARRALLHELLASLNATEMARRRFREIARVAGLIFQSHPGEQRSARQLQASAQLFFEVFRKYDHANLLLRQASEEVLRQELDVGAIQAALQRMRAQRLAVHALLRPGPLAFPLMVERFREKLSNEALADRIARMLGALEAAADARGPAPPVRAQDVVPPDPPLRRRTRPPAAVAPLQAEGSRPDAAPAIEAALGFGLGAAGEADTARRLPRL</sequence>
<dbReference type="InterPro" id="IPR027417">
    <property type="entry name" value="P-loop_NTPase"/>
</dbReference>
<keyword evidence="8" id="KW-0413">Isomerase</keyword>
<dbReference type="Proteomes" id="UP000246483">
    <property type="component" value="Unassembled WGS sequence"/>
</dbReference>
<evidence type="ECO:0000256" key="3">
    <source>
        <dbReference type="ARBA" id="ARBA00022801"/>
    </source>
</evidence>
<dbReference type="Pfam" id="PF00270">
    <property type="entry name" value="DEAD"/>
    <property type="match status" value="1"/>
</dbReference>
<dbReference type="GO" id="GO:0016887">
    <property type="term" value="F:ATP hydrolysis activity"/>
    <property type="evidence" value="ECO:0007669"/>
    <property type="project" value="TreeGrafter"/>
</dbReference>
<dbReference type="InterPro" id="IPR013701">
    <property type="entry name" value="Lhr-like_DEAD/DEAH_assoc"/>
</dbReference>
<evidence type="ECO:0000256" key="9">
    <source>
        <dbReference type="ARBA" id="ARBA00093467"/>
    </source>
</evidence>
<dbReference type="PANTHER" id="PTHR47962:SF3">
    <property type="entry name" value="LARGE ATP-DEPENDENT HELICASE-RELATED PROTEIN"/>
    <property type="match status" value="1"/>
</dbReference>
<evidence type="ECO:0000256" key="6">
    <source>
        <dbReference type="ARBA" id="ARBA00023125"/>
    </source>
</evidence>
<dbReference type="PROSITE" id="PS51194">
    <property type="entry name" value="HELICASE_CTER"/>
    <property type="match status" value="1"/>
</dbReference>
<dbReference type="RefSeq" id="WP_110012326.1">
    <property type="nucleotide sequence ID" value="NZ_QGUB01000006.1"/>
</dbReference>
<dbReference type="InterPro" id="IPR017170">
    <property type="entry name" value="Lhr-like"/>
</dbReference>
<dbReference type="PANTHER" id="PTHR47962">
    <property type="entry name" value="ATP-DEPENDENT HELICASE LHR-RELATED-RELATED"/>
    <property type="match status" value="1"/>
</dbReference>
<protein>
    <submittedName>
        <fullName evidence="13">ATP-dependent Lhr-like helicase</fullName>
    </submittedName>
</protein>
<keyword evidence="7" id="KW-0234">DNA repair</keyword>
<name>A0A317RBJ1_9BURK</name>
<dbReference type="GO" id="GO:0006281">
    <property type="term" value="P:DNA repair"/>
    <property type="evidence" value="ECO:0007669"/>
    <property type="project" value="UniProtKB-KW"/>
</dbReference>
<dbReference type="InterPro" id="IPR026362">
    <property type="entry name" value="DEXH_lig_assoc"/>
</dbReference>
<evidence type="ECO:0000313" key="14">
    <source>
        <dbReference type="Proteomes" id="UP000246483"/>
    </source>
</evidence>
<dbReference type="EMBL" id="QGUB01000006">
    <property type="protein sequence ID" value="PWW45546.1"/>
    <property type="molecule type" value="Genomic_DNA"/>
</dbReference>
<dbReference type="GO" id="GO:0005524">
    <property type="term" value="F:ATP binding"/>
    <property type="evidence" value="ECO:0007669"/>
    <property type="project" value="UniProtKB-KW"/>
</dbReference>
<evidence type="ECO:0000313" key="13">
    <source>
        <dbReference type="EMBL" id="PWW45546.1"/>
    </source>
</evidence>
<dbReference type="PROSITE" id="PS51192">
    <property type="entry name" value="HELICASE_ATP_BIND_1"/>
    <property type="match status" value="1"/>
</dbReference>
<keyword evidence="3" id="KW-0378">Hydrolase</keyword>
<proteinExistence type="inferred from homology"/>
<dbReference type="Pfam" id="PF19306">
    <property type="entry name" value="WHD_Lhr"/>
    <property type="match status" value="1"/>
</dbReference>
<keyword evidence="4 13" id="KW-0347">Helicase</keyword>
<dbReference type="Pfam" id="PF08494">
    <property type="entry name" value="DEAD_assoc"/>
    <property type="match status" value="1"/>
</dbReference>
<keyword evidence="6" id="KW-0238">DNA-binding</keyword>
<feature type="region of interest" description="Disordered" evidence="10">
    <location>
        <begin position="697"/>
        <end position="724"/>
    </location>
</feature>
<evidence type="ECO:0000256" key="1">
    <source>
        <dbReference type="ARBA" id="ARBA00022741"/>
    </source>
</evidence>
<organism evidence="13 14">
    <name type="scientific">Melaminivora alkalimesophila</name>
    <dbReference type="NCBI Taxonomy" id="1165852"/>
    <lineage>
        <taxon>Bacteria</taxon>
        <taxon>Pseudomonadati</taxon>
        <taxon>Pseudomonadota</taxon>
        <taxon>Betaproteobacteria</taxon>
        <taxon>Burkholderiales</taxon>
        <taxon>Comamonadaceae</taxon>
        <taxon>Melaminivora</taxon>
    </lineage>
</organism>